<evidence type="ECO:0000256" key="6">
    <source>
        <dbReference type="SAM" id="MobiDB-lite"/>
    </source>
</evidence>
<dbReference type="Proteomes" id="UP000298138">
    <property type="component" value="Unassembled WGS sequence"/>
</dbReference>
<dbReference type="SMART" id="SM00320">
    <property type="entry name" value="WD40"/>
    <property type="match status" value="6"/>
</dbReference>
<gene>
    <name evidence="9" type="ORF">EX30DRAFT_340101</name>
</gene>
<dbReference type="GO" id="GO:0043130">
    <property type="term" value="F:ubiquitin binding"/>
    <property type="evidence" value="ECO:0007669"/>
    <property type="project" value="TreeGrafter"/>
</dbReference>
<dbReference type="AlphaFoldDB" id="A0A4S2MZL4"/>
<dbReference type="InterPro" id="IPR020472">
    <property type="entry name" value="WD40_PAC1"/>
</dbReference>
<dbReference type="FunCoup" id="A0A4S2MZL4">
    <property type="interactions" value="1406"/>
</dbReference>
<dbReference type="EMBL" id="ML220116">
    <property type="protein sequence ID" value="TGZ82220.1"/>
    <property type="molecule type" value="Genomic_DNA"/>
</dbReference>
<dbReference type="InterPro" id="IPR011989">
    <property type="entry name" value="ARM-like"/>
</dbReference>
<keyword evidence="2" id="KW-0963">Cytoplasm</keyword>
<dbReference type="InParanoid" id="A0A4S2MZL4"/>
<feature type="repeat" description="WD" evidence="5">
    <location>
        <begin position="222"/>
        <end position="253"/>
    </location>
</feature>
<proteinExistence type="predicted"/>
<dbReference type="InterPro" id="IPR036322">
    <property type="entry name" value="WD40_repeat_dom_sf"/>
</dbReference>
<reference evidence="9 10" key="1">
    <citation type="submission" date="2019-04" db="EMBL/GenBank/DDBJ databases">
        <title>Comparative genomics and transcriptomics to analyze fruiting body development in filamentous ascomycetes.</title>
        <authorList>
            <consortium name="DOE Joint Genome Institute"/>
            <person name="Lutkenhaus R."/>
            <person name="Traeger S."/>
            <person name="Breuer J."/>
            <person name="Kuo A."/>
            <person name="Lipzen A."/>
            <person name="Pangilinan J."/>
            <person name="Dilworth D."/>
            <person name="Sandor L."/>
            <person name="Poggeler S."/>
            <person name="Barry K."/>
            <person name="Grigoriev I.V."/>
            <person name="Nowrousian M."/>
        </authorList>
    </citation>
    <scope>NUCLEOTIDE SEQUENCE [LARGE SCALE GENOMIC DNA]</scope>
    <source>
        <strain evidence="9 10">CBS 389.68</strain>
    </source>
</reference>
<dbReference type="Gene3D" id="1.25.10.10">
    <property type="entry name" value="Leucine-rich Repeat Variant"/>
    <property type="match status" value="1"/>
</dbReference>
<dbReference type="PANTHER" id="PTHR19849">
    <property type="entry name" value="PHOSPHOLIPASE A-2-ACTIVATING PROTEIN"/>
    <property type="match status" value="1"/>
</dbReference>
<evidence type="ECO:0000256" key="5">
    <source>
        <dbReference type="PROSITE-ProRule" id="PRU00221"/>
    </source>
</evidence>
<dbReference type="GO" id="GO:0005634">
    <property type="term" value="C:nucleus"/>
    <property type="evidence" value="ECO:0007669"/>
    <property type="project" value="TreeGrafter"/>
</dbReference>
<dbReference type="Pfam" id="PF08324">
    <property type="entry name" value="PUL"/>
    <property type="match status" value="1"/>
</dbReference>
<evidence type="ECO:0000256" key="1">
    <source>
        <dbReference type="ARBA" id="ARBA00004496"/>
    </source>
</evidence>
<dbReference type="Gene3D" id="2.130.10.10">
    <property type="entry name" value="YVTN repeat-like/Quinoprotein amine dehydrogenase"/>
    <property type="match status" value="1"/>
</dbReference>
<evidence type="ECO:0000256" key="4">
    <source>
        <dbReference type="ARBA" id="ARBA00022737"/>
    </source>
</evidence>
<dbReference type="PROSITE" id="PS51394">
    <property type="entry name" value="PFU"/>
    <property type="match status" value="1"/>
</dbReference>
<protein>
    <submittedName>
        <fullName evidence="9">PFU-domain-containing protein</fullName>
    </submittedName>
</protein>
<dbReference type="Pfam" id="PF00400">
    <property type="entry name" value="WD40"/>
    <property type="match status" value="6"/>
</dbReference>
<dbReference type="OrthoDB" id="10265988at2759"/>
<dbReference type="GO" id="GO:0043161">
    <property type="term" value="P:proteasome-mediated ubiquitin-dependent protein catabolic process"/>
    <property type="evidence" value="ECO:0007669"/>
    <property type="project" value="TreeGrafter"/>
</dbReference>
<dbReference type="GO" id="GO:0010992">
    <property type="term" value="P:ubiquitin recycling"/>
    <property type="evidence" value="ECO:0007669"/>
    <property type="project" value="TreeGrafter"/>
</dbReference>
<accession>A0A4S2MZL4</accession>
<dbReference type="InterPro" id="IPR001680">
    <property type="entry name" value="WD40_rpt"/>
</dbReference>
<feature type="repeat" description="WD" evidence="5">
    <location>
        <begin position="12"/>
        <end position="52"/>
    </location>
</feature>
<dbReference type="Gene3D" id="3.10.20.870">
    <property type="entry name" value="PFU (PLAA family ubiquitin binding), C-terminal domain"/>
    <property type="match status" value="1"/>
</dbReference>
<evidence type="ECO:0000313" key="9">
    <source>
        <dbReference type="EMBL" id="TGZ82220.1"/>
    </source>
</evidence>
<dbReference type="PRINTS" id="PR00320">
    <property type="entry name" value="GPROTEINBRPT"/>
</dbReference>
<dbReference type="InterPro" id="IPR015943">
    <property type="entry name" value="WD40/YVTN_repeat-like_dom_sf"/>
</dbReference>
<feature type="repeat" description="WD" evidence="5">
    <location>
        <begin position="182"/>
        <end position="213"/>
    </location>
</feature>
<keyword evidence="3 5" id="KW-0853">WD repeat</keyword>
<feature type="region of interest" description="Disordered" evidence="6">
    <location>
        <begin position="449"/>
        <end position="490"/>
    </location>
</feature>
<sequence>MSPPLYKLSASLQGHEDDVRGVVFPSAGSVISASRDSTVRVWRASTNSTDYSDHINSTGSAFINAVTYVPPSTKYPEGLIVSGGQETIIEVRQPGTTATDAEFLLLGHAHNVCTLDAYGDIIVSGSWDGTARVWRNWETQHVLEGHEGAVWAVLALSETEIVTGGADKTIRLWKDGKQVAVLGGHTDCVRGLCRLPNGLFASCANDATIRIWSRVGHQLQELHGHTNYIYSIAALPTGEIVSSGEDRTVRVWKDGACVQTITHPAISVWSVAACSENGDIVSGASDRIVRVFSREQKRWASPEALTAFDESVKASAIPANQIGDIQKDKLPGQEALQQPGKKDGQVIMVRNGQNVEAYTWSNAERTWVNVGTVVDAVGSNQKKLYNGKEYDFVFDVDIQEGQPPLKLPYNASENPFDAARRFLENNELPISYLDTVGNFIVQNSQGVSLGGGQSTGGAPDPWGSDNRYRPGDSNANPAPTPSAPPRPRFLPHSEYLTIATSNLTTVEKKFNEFNQELVDGDRKDVALNPDDMSTISELIAFLQKTQKPPAGTTPEAVSRGLELLVQVISTWPVPKRLPALDLLRVLAASSPVVPEFKTGHKNILSVITSSVSVSPEHANNAMLVVRAFVNMFQTNSGKEFVDQNHSEILRIVKNVAKDTTNRNLKIAEATLLLNFAVLFRTKNESKKALSTLDRITTLINSETDAETAFRNLMAMGTLMTMGGEVKETAVTTYKAESAAKAAAARIQDVRISQISEDFGRVVGAC</sequence>
<evidence type="ECO:0000256" key="3">
    <source>
        <dbReference type="ARBA" id="ARBA00022574"/>
    </source>
</evidence>
<dbReference type="GO" id="GO:0005737">
    <property type="term" value="C:cytoplasm"/>
    <property type="evidence" value="ECO:0007669"/>
    <property type="project" value="UniProtKB-SubCell"/>
</dbReference>
<evidence type="ECO:0000259" key="7">
    <source>
        <dbReference type="PROSITE" id="PS51394"/>
    </source>
</evidence>
<dbReference type="PROSITE" id="PS50294">
    <property type="entry name" value="WD_REPEATS_REGION"/>
    <property type="match status" value="3"/>
</dbReference>
<keyword evidence="10" id="KW-1185">Reference proteome</keyword>
<feature type="compositionally biased region" description="Pro residues" evidence="6">
    <location>
        <begin position="478"/>
        <end position="488"/>
    </location>
</feature>
<dbReference type="PROSITE" id="PS51396">
    <property type="entry name" value="PUL"/>
    <property type="match status" value="1"/>
</dbReference>
<keyword evidence="4" id="KW-0677">Repeat</keyword>
<feature type="domain" description="PUL" evidence="8">
    <location>
        <begin position="488"/>
        <end position="761"/>
    </location>
</feature>
<evidence type="ECO:0000256" key="2">
    <source>
        <dbReference type="ARBA" id="ARBA00022490"/>
    </source>
</evidence>
<dbReference type="SUPFAM" id="SSF50978">
    <property type="entry name" value="WD40 repeat-like"/>
    <property type="match status" value="1"/>
</dbReference>
<dbReference type="PROSITE" id="PS50082">
    <property type="entry name" value="WD_REPEATS_2"/>
    <property type="match status" value="5"/>
</dbReference>
<dbReference type="InterPro" id="IPR013535">
    <property type="entry name" value="PUL_dom"/>
</dbReference>
<dbReference type="CDD" id="cd00200">
    <property type="entry name" value="WD40"/>
    <property type="match status" value="1"/>
</dbReference>
<feature type="repeat" description="WD" evidence="5">
    <location>
        <begin position="105"/>
        <end position="134"/>
    </location>
</feature>
<evidence type="ECO:0000259" key="8">
    <source>
        <dbReference type="PROSITE" id="PS51396"/>
    </source>
</evidence>
<comment type="subcellular location">
    <subcellularLocation>
        <location evidence="1">Cytoplasm</location>
    </subcellularLocation>
</comment>
<dbReference type="PANTHER" id="PTHR19849:SF0">
    <property type="entry name" value="PHOSPHOLIPASE A-2-ACTIVATING PROTEIN"/>
    <property type="match status" value="1"/>
</dbReference>
<dbReference type="InterPro" id="IPR038122">
    <property type="entry name" value="PFU_sf"/>
</dbReference>
<evidence type="ECO:0000313" key="10">
    <source>
        <dbReference type="Proteomes" id="UP000298138"/>
    </source>
</evidence>
<dbReference type="STRING" id="341454.A0A4S2MZL4"/>
<dbReference type="Pfam" id="PF09070">
    <property type="entry name" value="PFU"/>
    <property type="match status" value="1"/>
</dbReference>
<organism evidence="9 10">
    <name type="scientific">Ascodesmis nigricans</name>
    <dbReference type="NCBI Taxonomy" id="341454"/>
    <lineage>
        <taxon>Eukaryota</taxon>
        <taxon>Fungi</taxon>
        <taxon>Dikarya</taxon>
        <taxon>Ascomycota</taxon>
        <taxon>Pezizomycotina</taxon>
        <taxon>Pezizomycetes</taxon>
        <taxon>Pezizales</taxon>
        <taxon>Ascodesmidaceae</taxon>
        <taxon>Ascodesmis</taxon>
    </lineage>
</organism>
<feature type="repeat" description="WD" evidence="5">
    <location>
        <begin position="143"/>
        <end position="174"/>
    </location>
</feature>
<name>A0A4S2MZL4_9PEZI</name>
<dbReference type="FunFam" id="2.130.10.10:FF:000236">
    <property type="entry name" value="Polyubiquitin binding protein (Doa1/Ufd3)"/>
    <property type="match status" value="1"/>
</dbReference>
<feature type="domain" description="PFU" evidence="7">
    <location>
        <begin position="359"/>
        <end position="454"/>
    </location>
</feature>
<dbReference type="InterPro" id="IPR015155">
    <property type="entry name" value="PFU"/>
</dbReference>